<dbReference type="NCBIfam" id="NF042991">
    <property type="entry name" value="alk_phos_PafA"/>
    <property type="match status" value="1"/>
</dbReference>
<dbReference type="Gene3D" id="3.30.1360.150">
    <property type="match status" value="1"/>
</dbReference>
<dbReference type="PANTHER" id="PTHR10151">
    <property type="entry name" value="ECTONUCLEOTIDE PYROPHOSPHATASE/PHOSPHODIESTERASE"/>
    <property type="match status" value="1"/>
</dbReference>
<dbReference type="PANTHER" id="PTHR10151:SF120">
    <property type="entry name" value="BIS(5'-ADENOSYL)-TRIPHOSPHATASE"/>
    <property type="match status" value="1"/>
</dbReference>
<dbReference type="SUPFAM" id="SSF53649">
    <property type="entry name" value="Alkaline phosphatase-like"/>
    <property type="match status" value="1"/>
</dbReference>
<accession>A0A917IYE6</accession>
<dbReference type="GO" id="GO:0046872">
    <property type="term" value="F:metal ion binding"/>
    <property type="evidence" value="ECO:0007669"/>
    <property type="project" value="UniProtKB-KW"/>
</dbReference>
<comment type="caution">
    <text evidence="6">The sequence shown here is derived from an EMBL/GenBank/DDBJ whole genome shotgun (WGS) entry which is preliminary data.</text>
</comment>
<feature type="active site" description="Phosphothreonine intermediate" evidence="4">
    <location>
        <position position="89"/>
    </location>
</feature>
<organism evidence="6 7">
    <name type="scientific">Filimonas zeae</name>
    <dbReference type="NCBI Taxonomy" id="1737353"/>
    <lineage>
        <taxon>Bacteria</taxon>
        <taxon>Pseudomonadati</taxon>
        <taxon>Bacteroidota</taxon>
        <taxon>Chitinophagia</taxon>
        <taxon>Chitinophagales</taxon>
        <taxon>Chitinophagaceae</taxon>
        <taxon>Filimonas</taxon>
    </lineage>
</organism>
<dbReference type="InterPro" id="IPR017850">
    <property type="entry name" value="Alkaline_phosphatase_core_sf"/>
</dbReference>
<evidence type="ECO:0000313" key="6">
    <source>
        <dbReference type="EMBL" id="GGH68631.1"/>
    </source>
</evidence>
<dbReference type="Proteomes" id="UP000627292">
    <property type="component" value="Unassembled WGS sequence"/>
</dbReference>
<dbReference type="RefSeq" id="WP_188952578.1">
    <property type="nucleotide sequence ID" value="NZ_BMIB01000002.1"/>
</dbReference>
<sequence length="554" mass="60789">MKKSVLIAFSLLAAGSGVFGQKKPVASAAKPATGVARPKLVVGIVVDQMRWDYLYRFNPVFKANGGFKRFLNEGYSCENTFIPYTPTYTAAGHASVFTGSVPAINGVVGNNWYDNLLNKDVYCADDATVSTVGSSTVAAGQMSPRNMLTTTVTDELRIATNFSSKVIGIALKDRGAIMPAGHSANGAFWYDSKSGNFITSTWYTQELPEWVSNFNERKLPDSLYNLNWNLSLNKEVYTQYCTDDIKNYEGKPFGKDAISFPYTLSQFAGKDYGKLATTPHGNTITAELAKAAIAAERLGKGTNTDFLTVSFSSPDYIGHTFGPNSWEQLDGYIKLDETLGKLFEYLDAQVGKNQYTVFLTADHGVAHVPGFSKENNLPGGSFGESLIKDINEALKTKFGKSNIVKGRFNYQLVLNHGLIDSSDLNGDDVKSFIIDYLLKQDGVANAFEYSKLAQTTLNATLKERITNGYYPTRCGDIMYVLKPGYMDVGSTGTTHGLWNPYDSHIPLVWYGWGIKHGATNRETYMTDIAPTVSALLHIQMPNGSVGHVIEEVMK</sequence>
<dbReference type="CDD" id="cd16016">
    <property type="entry name" value="AP-SPAP"/>
    <property type="match status" value="1"/>
</dbReference>
<keyword evidence="2" id="KW-0479">Metal-binding</keyword>
<name>A0A917IYE6_9BACT</name>
<keyword evidence="3" id="KW-0732">Signal</keyword>
<proteinExistence type="predicted"/>
<protein>
    <submittedName>
        <fullName evidence="6">Alkaline phosphatase family protein</fullName>
    </submittedName>
</protein>
<keyword evidence="7" id="KW-1185">Reference proteome</keyword>
<feature type="binding site" evidence="5">
    <location>
        <position position="110"/>
    </location>
    <ligand>
        <name>substrate</name>
    </ligand>
</feature>
<dbReference type="InterPro" id="IPR002591">
    <property type="entry name" value="Phosphodiest/P_Trfase"/>
</dbReference>
<evidence type="ECO:0000256" key="1">
    <source>
        <dbReference type="ARBA" id="ARBA00022553"/>
    </source>
</evidence>
<keyword evidence="1 4" id="KW-0597">Phosphoprotein</keyword>
<evidence type="ECO:0000256" key="5">
    <source>
        <dbReference type="PIRSR" id="PIRSR031924-51"/>
    </source>
</evidence>
<dbReference type="PIRSF" id="PIRSF031924">
    <property type="entry name" value="Pi-irrepressible_AP"/>
    <property type="match status" value="1"/>
</dbReference>
<dbReference type="InterPro" id="IPR026263">
    <property type="entry name" value="Alkaline_phosphatase_prok"/>
</dbReference>
<reference evidence="6" key="1">
    <citation type="journal article" date="2014" name="Int. J. Syst. Evol. Microbiol.">
        <title>Complete genome sequence of Corynebacterium casei LMG S-19264T (=DSM 44701T), isolated from a smear-ripened cheese.</title>
        <authorList>
            <consortium name="US DOE Joint Genome Institute (JGI-PGF)"/>
            <person name="Walter F."/>
            <person name="Albersmeier A."/>
            <person name="Kalinowski J."/>
            <person name="Ruckert C."/>
        </authorList>
    </citation>
    <scope>NUCLEOTIDE SEQUENCE</scope>
    <source>
        <strain evidence="6">CGMCC 1.15290</strain>
    </source>
</reference>
<evidence type="ECO:0000256" key="4">
    <source>
        <dbReference type="PIRSR" id="PIRSR031924-50"/>
    </source>
</evidence>
<reference evidence="6" key="2">
    <citation type="submission" date="2020-09" db="EMBL/GenBank/DDBJ databases">
        <authorList>
            <person name="Sun Q."/>
            <person name="Zhou Y."/>
        </authorList>
    </citation>
    <scope>NUCLEOTIDE SEQUENCE</scope>
    <source>
        <strain evidence="6">CGMCC 1.15290</strain>
    </source>
</reference>
<dbReference type="EMBL" id="BMIB01000002">
    <property type="protein sequence ID" value="GGH68631.1"/>
    <property type="molecule type" value="Genomic_DNA"/>
</dbReference>
<dbReference type="GO" id="GO:0004035">
    <property type="term" value="F:alkaline phosphatase activity"/>
    <property type="evidence" value="ECO:0007669"/>
    <property type="project" value="InterPro"/>
</dbReference>
<evidence type="ECO:0000256" key="2">
    <source>
        <dbReference type="ARBA" id="ARBA00022723"/>
    </source>
</evidence>
<dbReference type="AlphaFoldDB" id="A0A917IYE6"/>
<dbReference type="Gene3D" id="3.40.720.10">
    <property type="entry name" value="Alkaline Phosphatase, subunit A"/>
    <property type="match status" value="1"/>
</dbReference>
<evidence type="ECO:0000256" key="3">
    <source>
        <dbReference type="ARBA" id="ARBA00022729"/>
    </source>
</evidence>
<gene>
    <name evidence="6" type="primary">pafA</name>
    <name evidence="6" type="ORF">GCM10011379_25150</name>
</gene>
<dbReference type="Pfam" id="PF01663">
    <property type="entry name" value="Phosphodiest"/>
    <property type="match status" value="1"/>
</dbReference>
<evidence type="ECO:0000313" key="7">
    <source>
        <dbReference type="Proteomes" id="UP000627292"/>
    </source>
</evidence>
<feature type="binding site" evidence="5">
    <location>
        <begin position="172"/>
        <end position="174"/>
    </location>
    <ligand>
        <name>substrate</name>
    </ligand>
</feature>